<feature type="signal peptide" evidence="1">
    <location>
        <begin position="1"/>
        <end position="18"/>
    </location>
</feature>
<dbReference type="Proteomes" id="UP001501436">
    <property type="component" value="Unassembled WGS sequence"/>
</dbReference>
<protein>
    <recommendedName>
        <fullName evidence="4">MipA/OmpV family protein</fullName>
    </recommendedName>
</protein>
<dbReference type="RefSeq" id="WP_345331969.1">
    <property type="nucleotide sequence ID" value="NZ_BAABJI010000002.1"/>
</dbReference>
<gene>
    <name evidence="2" type="ORF">GCM10023313_29430</name>
</gene>
<name>A0ABP9G606_9SPHI</name>
<evidence type="ECO:0000313" key="3">
    <source>
        <dbReference type="Proteomes" id="UP001501436"/>
    </source>
</evidence>
<feature type="chain" id="PRO_5047005763" description="MipA/OmpV family protein" evidence="1">
    <location>
        <begin position="19"/>
        <end position="291"/>
    </location>
</feature>
<sequence length="291" mass="33425">MRYLSLFIFSFLFAVANAAATEPRFFLPPATTAAADSDSVPVRKRSVSVGINYGNDAIFFGRVGPVKYPYVATDVVYNDKSGFFIYGSALKVLGYDPLFDEVDLGAGYYFKSKNKKYSSNISYTRFIFNNDARIIKSASTNDINFKNSYDWKILKTSATADFLFGKSNDFFLTVSQSKYIEPDWSVFTDNDYITINPSVNVIFGTQNFVNRYSEDRFYAHNRDKIFNAAMLTRNNGRFTVLNYYLKVPVAYNTPHYTLEAAYRYSIPVNVENALQNRHASFFNLTFYYLFY</sequence>
<organism evidence="2 3">
    <name type="scientific">Mucilaginibacter defluvii</name>
    <dbReference type="NCBI Taxonomy" id="1196019"/>
    <lineage>
        <taxon>Bacteria</taxon>
        <taxon>Pseudomonadati</taxon>
        <taxon>Bacteroidota</taxon>
        <taxon>Sphingobacteriia</taxon>
        <taxon>Sphingobacteriales</taxon>
        <taxon>Sphingobacteriaceae</taxon>
        <taxon>Mucilaginibacter</taxon>
    </lineage>
</organism>
<dbReference type="EMBL" id="BAABJI010000002">
    <property type="protein sequence ID" value="GAA4923354.1"/>
    <property type="molecule type" value="Genomic_DNA"/>
</dbReference>
<proteinExistence type="predicted"/>
<keyword evidence="3" id="KW-1185">Reference proteome</keyword>
<evidence type="ECO:0000256" key="1">
    <source>
        <dbReference type="SAM" id="SignalP"/>
    </source>
</evidence>
<accession>A0ABP9G606</accession>
<reference evidence="3" key="1">
    <citation type="journal article" date="2019" name="Int. J. Syst. Evol. Microbiol.">
        <title>The Global Catalogue of Microorganisms (GCM) 10K type strain sequencing project: providing services to taxonomists for standard genome sequencing and annotation.</title>
        <authorList>
            <consortium name="The Broad Institute Genomics Platform"/>
            <consortium name="The Broad Institute Genome Sequencing Center for Infectious Disease"/>
            <person name="Wu L."/>
            <person name="Ma J."/>
        </authorList>
    </citation>
    <scope>NUCLEOTIDE SEQUENCE [LARGE SCALE GENOMIC DNA]</scope>
    <source>
        <strain evidence="3">JCM 18283</strain>
    </source>
</reference>
<evidence type="ECO:0000313" key="2">
    <source>
        <dbReference type="EMBL" id="GAA4923354.1"/>
    </source>
</evidence>
<keyword evidence="1" id="KW-0732">Signal</keyword>
<comment type="caution">
    <text evidence="2">The sequence shown here is derived from an EMBL/GenBank/DDBJ whole genome shotgun (WGS) entry which is preliminary data.</text>
</comment>
<evidence type="ECO:0008006" key="4">
    <source>
        <dbReference type="Google" id="ProtNLM"/>
    </source>
</evidence>